<gene>
    <name evidence="2" type="ORF">ACG5V6_17140</name>
</gene>
<sequence length="113" mass="11940">MGGERPEAAVQASVGRSVRTPRRALGRAGEGLGGFPRLDVMASVVRQVSVRPLATHHTPEQARAWNQHFSIWLREGKSVLPHTIVEGGLTEAPGALTPMPAGRYAGGVVVRAA</sequence>
<accession>A0ABW7HVL1</accession>
<name>A0ABW7HVL1_9ACTN</name>
<evidence type="ECO:0000313" key="3">
    <source>
        <dbReference type="Proteomes" id="UP001607069"/>
    </source>
</evidence>
<feature type="region of interest" description="Disordered" evidence="1">
    <location>
        <begin position="1"/>
        <end position="29"/>
    </location>
</feature>
<reference evidence="2 3" key="1">
    <citation type="submission" date="2024-10" db="EMBL/GenBank/DDBJ databases">
        <authorList>
            <person name="Cho J.-C."/>
        </authorList>
    </citation>
    <scope>NUCLEOTIDE SEQUENCE [LARGE SCALE GENOMIC DNA]</scope>
    <source>
        <strain evidence="2 3">KCTC29696</strain>
    </source>
</reference>
<protein>
    <submittedName>
        <fullName evidence="2">Uncharacterized protein</fullName>
    </submittedName>
</protein>
<organism evidence="2 3">
    <name type="scientific">Streptomyces chitinivorans</name>
    <dbReference type="NCBI Taxonomy" id="1257027"/>
    <lineage>
        <taxon>Bacteria</taxon>
        <taxon>Bacillati</taxon>
        <taxon>Actinomycetota</taxon>
        <taxon>Actinomycetes</taxon>
        <taxon>Kitasatosporales</taxon>
        <taxon>Streptomycetaceae</taxon>
        <taxon>Streptomyces</taxon>
    </lineage>
</organism>
<evidence type="ECO:0000313" key="2">
    <source>
        <dbReference type="EMBL" id="MFH0249937.1"/>
    </source>
</evidence>
<dbReference type="EMBL" id="JBIHMK010000064">
    <property type="protein sequence ID" value="MFH0249937.1"/>
    <property type="molecule type" value="Genomic_DNA"/>
</dbReference>
<keyword evidence="3" id="KW-1185">Reference proteome</keyword>
<comment type="caution">
    <text evidence="2">The sequence shown here is derived from an EMBL/GenBank/DDBJ whole genome shotgun (WGS) entry which is preliminary data.</text>
</comment>
<proteinExistence type="predicted"/>
<evidence type="ECO:0000256" key="1">
    <source>
        <dbReference type="SAM" id="MobiDB-lite"/>
    </source>
</evidence>
<dbReference type="RefSeq" id="WP_279950806.1">
    <property type="nucleotide sequence ID" value="NZ_BAABEN010000001.1"/>
</dbReference>
<dbReference type="Proteomes" id="UP001607069">
    <property type="component" value="Unassembled WGS sequence"/>
</dbReference>